<reference evidence="3" key="1">
    <citation type="submission" date="2021-01" db="EMBL/GenBank/DDBJ databases">
        <authorList>
            <person name="Corre E."/>
            <person name="Pelletier E."/>
            <person name="Niang G."/>
            <person name="Scheremetjew M."/>
            <person name="Finn R."/>
            <person name="Kale V."/>
            <person name="Holt S."/>
            <person name="Cochrane G."/>
            <person name="Meng A."/>
            <person name="Brown T."/>
            <person name="Cohen L."/>
        </authorList>
    </citation>
    <scope>NUCLEOTIDE SEQUENCE</scope>
    <source>
        <strain evidence="3">CCMP1243</strain>
    </source>
</reference>
<feature type="region of interest" description="Disordered" evidence="2">
    <location>
        <begin position="1"/>
        <end position="35"/>
    </location>
</feature>
<evidence type="ECO:0000256" key="2">
    <source>
        <dbReference type="SAM" id="MobiDB-lite"/>
    </source>
</evidence>
<dbReference type="AlphaFoldDB" id="A0A7S2SUV4"/>
<evidence type="ECO:0000256" key="1">
    <source>
        <dbReference type="SAM" id="Coils"/>
    </source>
</evidence>
<evidence type="ECO:0000313" key="3">
    <source>
        <dbReference type="EMBL" id="CAD9710165.1"/>
    </source>
</evidence>
<proteinExistence type="predicted"/>
<sequence length="291" mass="32349">MPSTSAPSSEEPGDQERDRAAADKLQGQSPGCGDLVHKNTRLLMRSLVSVFRQQDVVTGARAFYAWKHGSMQSKRDAQHAAKLEATLETLQASHQEERTKHKVELQAAQQQAKDAQMAHQASLREDHRPRMEAVEETHRQELAAAEQRLRGALLADHSQEKQAMQQRFQLQADEALARHQAEQQELRTGLQQRIDNAAAEIEELKRHQAAAVGQDAQPQLEFEEEEEDDEAACSDHPLLMLTDTACGTRGDEILLGPAGWRHSRNDELCCAVDCLPASYCLFFLGRGGGST</sequence>
<feature type="coiled-coil region" evidence="1">
    <location>
        <begin position="80"/>
        <end position="125"/>
    </location>
</feature>
<name>A0A7S2SUV4_9STRA</name>
<accession>A0A7S2SUV4</accession>
<gene>
    <name evidence="3" type="ORF">RMAR1173_LOCUS21158</name>
</gene>
<keyword evidence="1" id="KW-0175">Coiled coil</keyword>
<protein>
    <submittedName>
        <fullName evidence="3">Uncharacterized protein</fullName>
    </submittedName>
</protein>
<dbReference type="EMBL" id="HBHJ01031956">
    <property type="protein sequence ID" value="CAD9710165.1"/>
    <property type="molecule type" value="Transcribed_RNA"/>
</dbReference>
<organism evidence="3">
    <name type="scientific">Rhizochromulina marina</name>
    <dbReference type="NCBI Taxonomy" id="1034831"/>
    <lineage>
        <taxon>Eukaryota</taxon>
        <taxon>Sar</taxon>
        <taxon>Stramenopiles</taxon>
        <taxon>Ochrophyta</taxon>
        <taxon>Dictyochophyceae</taxon>
        <taxon>Rhizochromulinales</taxon>
        <taxon>Rhizochromulina</taxon>
    </lineage>
</organism>